<comment type="caution">
    <text evidence="1">The sequence shown here is derived from an EMBL/GenBank/DDBJ whole genome shotgun (WGS) entry which is preliminary data.</text>
</comment>
<dbReference type="Proteomes" id="UP000681720">
    <property type="component" value="Unassembled WGS sequence"/>
</dbReference>
<accession>A0A8S3DDV6</accession>
<organism evidence="1 2">
    <name type="scientific">Rotaria magnacalcarata</name>
    <dbReference type="NCBI Taxonomy" id="392030"/>
    <lineage>
        <taxon>Eukaryota</taxon>
        <taxon>Metazoa</taxon>
        <taxon>Spiralia</taxon>
        <taxon>Gnathifera</taxon>
        <taxon>Rotifera</taxon>
        <taxon>Eurotatoria</taxon>
        <taxon>Bdelloidea</taxon>
        <taxon>Philodinida</taxon>
        <taxon>Philodinidae</taxon>
        <taxon>Rotaria</taxon>
    </lineage>
</organism>
<evidence type="ECO:0000313" key="1">
    <source>
        <dbReference type="EMBL" id="CAF4956671.1"/>
    </source>
</evidence>
<name>A0A8S3DDV6_9BILA</name>
<sequence length="26" mass="3149">MDEEERDAWRHAFQDIEQTSQVLDSI</sequence>
<dbReference type="EMBL" id="CAJOBJ010191882">
    <property type="protein sequence ID" value="CAF4956671.1"/>
    <property type="molecule type" value="Genomic_DNA"/>
</dbReference>
<gene>
    <name evidence="1" type="ORF">GIL414_LOCUS54618</name>
</gene>
<dbReference type="AlphaFoldDB" id="A0A8S3DDV6"/>
<feature type="non-terminal residue" evidence="1">
    <location>
        <position position="1"/>
    </location>
</feature>
<reference evidence="1" key="1">
    <citation type="submission" date="2021-02" db="EMBL/GenBank/DDBJ databases">
        <authorList>
            <person name="Nowell W R."/>
        </authorList>
    </citation>
    <scope>NUCLEOTIDE SEQUENCE</scope>
</reference>
<proteinExistence type="predicted"/>
<protein>
    <submittedName>
        <fullName evidence="1">Uncharacterized protein</fullName>
    </submittedName>
</protein>
<evidence type="ECO:0000313" key="2">
    <source>
        <dbReference type="Proteomes" id="UP000681720"/>
    </source>
</evidence>